<dbReference type="GO" id="GO:0022857">
    <property type="term" value="F:transmembrane transporter activity"/>
    <property type="evidence" value="ECO:0007669"/>
    <property type="project" value="TreeGrafter"/>
</dbReference>
<evidence type="ECO:0000256" key="3">
    <source>
        <dbReference type="ARBA" id="ARBA00022989"/>
    </source>
</evidence>
<dbReference type="OrthoDB" id="446368at2759"/>
<dbReference type="EMBL" id="ML994627">
    <property type="protein sequence ID" value="KAF2187363.1"/>
    <property type="molecule type" value="Genomic_DNA"/>
</dbReference>
<evidence type="ECO:0000313" key="7">
    <source>
        <dbReference type="Proteomes" id="UP000800200"/>
    </source>
</evidence>
<keyword evidence="7" id="KW-1185">Reference proteome</keyword>
<dbReference type="AlphaFoldDB" id="A0A6A6E8B2"/>
<reference evidence="6" key="1">
    <citation type="journal article" date="2020" name="Stud. Mycol.">
        <title>101 Dothideomycetes genomes: a test case for predicting lifestyles and emergence of pathogens.</title>
        <authorList>
            <person name="Haridas S."/>
            <person name="Albert R."/>
            <person name="Binder M."/>
            <person name="Bloem J."/>
            <person name="Labutti K."/>
            <person name="Salamov A."/>
            <person name="Andreopoulos B."/>
            <person name="Baker S."/>
            <person name="Barry K."/>
            <person name="Bills G."/>
            <person name="Bluhm B."/>
            <person name="Cannon C."/>
            <person name="Castanera R."/>
            <person name="Culley D."/>
            <person name="Daum C."/>
            <person name="Ezra D."/>
            <person name="Gonzalez J."/>
            <person name="Henrissat B."/>
            <person name="Kuo A."/>
            <person name="Liang C."/>
            <person name="Lipzen A."/>
            <person name="Lutzoni F."/>
            <person name="Magnuson J."/>
            <person name="Mondo S."/>
            <person name="Nolan M."/>
            <person name="Ohm R."/>
            <person name="Pangilinan J."/>
            <person name="Park H.-J."/>
            <person name="Ramirez L."/>
            <person name="Alfaro M."/>
            <person name="Sun H."/>
            <person name="Tritt A."/>
            <person name="Yoshinaga Y."/>
            <person name="Zwiers L.-H."/>
            <person name="Turgeon B."/>
            <person name="Goodwin S."/>
            <person name="Spatafora J."/>
            <person name="Crous P."/>
            <person name="Grigoriev I."/>
        </authorList>
    </citation>
    <scope>NUCLEOTIDE SEQUENCE</scope>
    <source>
        <strain evidence="6">CBS 207.26</strain>
    </source>
</reference>
<proteinExistence type="predicted"/>
<feature type="transmembrane region" description="Helical" evidence="5">
    <location>
        <begin position="90"/>
        <end position="111"/>
    </location>
</feature>
<accession>A0A6A6E8B2</accession>
<protein>
    <recommendedName>
        <fullName evidence="8">Major facilitator superfamily (MFS) profile domain-containing protein</fullName>
    </recommendedName>
</protein>
<dbReference type="SUPFAM" id="SSF103473">
    <property type="entry name" value="MFS general substrate transporter"/>
    <property type="match status" value="1"/>
</dbReference>
<dbReference type="Proteomes" id="UP000800200">
    <property type="component" value="Unassembled WGS sequence"/>
</dbReference>
<organism evidence="6 7">
    <name type="scientific">Zopfia rhizophila CBS 207.26</name>
    <dbReference type="NCBI Taxonomy" id="1314779"/>
    <lineage>
        <taxon>Eukaryota</taxon>
        <taxon>Fungi</taxon>
        <taxon>Dikarya</taxon>
        <taxon>Ascomycota</taxon>
        <taxon>Pezizomycotina</taxon>
        <taxon>Dothideomycetes</taxon>
        <taxon>Dothideomycetes incertae sedis</taxon>
        <taxon>Zopfiaceae</taxon>
        <taxon>Zopfia</taxon>
    </lineage>
</organism>
<evidence type="ECO:0000313" key="6">
    <source>
        <dbReference type="EMBL" id="KAF2187363.1"/>
    </source>
</evidence>
<evidence type="ECO:0000256" key="4">
    <source>
        <dbReference type="ARBA" id="ARBA00023136"/>
    </source>
</evidence>
<keyword evidence="2 5" id="KW-0812">Transmembrane</keyword>
<feature type="transmembrane region" description="Helical" evidence="5">
    <location>
        <begin position="123"/>
        <end position="146"/>
    </location>
</feature>
<gene>
    <name evidence="6" type="ORF">K469DRAFT_749156</name>
</gene>
<evidence type="ECO:0000256" key="2">
    <source>
        <dbReference type="ARBA" id="ARBA00022692"/>
    </source>
</evidence>
<name>A0A6A6E8B2_9PEZI</name>
<dbReference type="PANTHER" id="PTHR23502:SF47">
    <property type="entry name" value="MAJOR FACILITATOR SUPERFAMILY (MFS) PROFILE DOMAIN-CONTAINING PROTEIN-RELATED"/>
    <property type="match status" value="1"/>
</dbReference>
<keyword evidence="3 5" id="KW-1133">Transmembrane helix</keyword>
<dbReference type="Gene3D" id="1.20.1250.20">
    <property type="entry name" value="MFS general substrate transporter like domains"/>
    <property type="match status" value="1"/>
</dbReference>
<sequence length="217" mass="23517">MCLRVGISALRRVQKALDHWLSHAAGWPPPAEPDVEKQDPSDGICSGPHNLGLLSELYRRKTPLIFAIFQIPVAGAQNLQIIMLCRFFGGFFGSAPLSIVGGTLTDFWGLIDRGIMMTIFAGATFIELVAESIVGGFVVQVISAGAGRNTSLLLSRSYFFSALGFISVLESYGPTLLSSVQRRCLVESPSRRCDCGEYVYKIDIWGGVSNVCHGNLS</sequence>
<dbReference type="PANTHER" id="PTHR23502">
    <property type="entry name" value="MAJOR FACILITATOR SUPERFAMILY"/>
    <property type="match status" value="1"/>
</dbReference>
<evidence type="ECO:0000256" key="1">
    <source>
        <dbReference type="ARBA" id="ARBA00004141"/>
    </source>
</evidence>
<evidence type="ECO:0000256" key="5">
    <source>
        <dbReference type="SAM" id="Phobius"/>
    </source>
</evidence>
<evidence type="ECO:0008006" key="8">
    <source>
        <dbReference type="Google" id="ProtNLM"/>
    </source>
</evidence>
<dbReference type="GO" id="GO:0005886">
    <property type="term" value="C:plasma membrane"/>
    <property type="evidence" value="ECO:0007669"/>
    <property type="project" value="TreeGrafter"/>
</dbReference>
<dbReference type="InterPro" id="IPR036259">
    <property type="entry name" value="MFS_trans_sf"/>
</dbReference>
<comment type="subcellular location">
    <subcellularLocation>
        <location evidence="1">Membrane</location>
        <topology evidence="1">Multi-pass membrane protein</topology>
    </subcellularLocation>
</comment>
<keyword evidence="4 5" id="KW-0472">Membrane</keyword>